<accession>A0A2H0CGT6</accession>
<keyword evidence="1" id="KW-0472">Membrane</keyword>
<dbReference type="AlphaFoldDB" id="A0A2H0CGT6"/>
<organism evidence="3 4">
    <name type="scientific">Candidatus Nomurabacteria bacterium CG22_combo_CG10-13_8_21_14_all_32_8</name>
    <dbReference type="NCBI Taxonomy" id="1974732"/>
    <lineage>
        <taxon>Bacteria</taxon>
        <taxon>Candidatus Nomuraibacteriota</taxon>
    </lineage>
</organism>
<evidence type="ECO:0000256" key="1">
    <source>
        <dbReference type="SAM" id="Phobius"/>
    </source>
</evidence>
<feature type="transmembrane region" description="Helical" evidence="1">
    <location>
        <begin position="37"/>
        <end position="58"/>
    </location>
</feature>
<dbReference type="Proteomes" id="UP000229176">
    <property type="component" value="Unassembled WGS sequence"/>
</dbReference>
<reference evidence="3 4" key="1">
    <citation type="submission" date="2017-09" db="EMBL/GenBank/DDBJ databases">
        <title>Depth-based differentiation of microbial function through sediment-hosted aquifers and enrichment of novel symbionts in the deep terrestrial subsurface.</title>
        <authorList>
            <person name="Probst A.J."/>
            <person name="Ladd B."/>
            <person name="Jarett J.K."/>
            <person name="Geller-Mcgrath D.E."/>
            <person name="Sieber C.M."/>
            <person name="Emerson J.B."/>
            <person name="Anantharaman K."/>
            <person name="Thomas B.C."/>
            <person name="Malmstrom R."/>
            <person name="Stieglmeier M."/>
            <person name="Klingl A."/>
            <person name="Woyke T."/>
            <person name="Ryan C.M."/>
            <person name="Banfield J.F."/>
        </authorList>
    </citation>
    <scope>NUCLEOTIDE SEQUENCE [LARGE SCALE GENOMIC DNA]</scope>
    <source>
        <strain evidence="3">CG22_combo_CG10-13_8_21_14_all_32_8</strain>
    </source>
</reference>
<proteinExistence type="predicted"/>
<evidence type="ECO:0000313" key="4">
    <source>
        <dbReference type="Proteomes" id="UP000229176"/>
    </source>
</evidence>
<name>A0A2H0CGT6_9BACT</name>
<feature type="transmembrane region" description="Helical" evidence="1">
    <location>
        <begin position="12"/>
        <end position="30"/>
    </location>
</feature>
<feature type="domain" description="DUF8128" evidence="2">
    <location>
        <begin position="119"/>
        <end position="253"/>
    </location>
</feature>
<keyword evidence="1" id="KW-1133">Transmembrane helix</keyword>
<evidence type="ECO:0000313" key="3">
    <source>
        <dbReference type="EMBL" id="PIP69127.1"/>
    </source>
</evidence>
<dbReference type="InterPro" id="IPR058441">
    <property type="entry name" value="DUF8128"/>
</dbReference>
<comment type="caution">
    <text evidence="3">The sequence shown here is derived from an EMBL/GenBank/DDBJ whole genome shotgun (WGS) entry which is preliminary data.</text>
</comment>
<gene>
    <name evidence="3" type="ORF">COW91_00950</name>
</gene>
<sequence length="463" mass="53829">MDKFSDEVKGHWPFLLILIFGYLIFQFDIIAFWAYKIFLAILPIAGTAVLAYTAHAFWLHYVEANFISGIEWVLLEIVPPRDVLRSPKAMELFLSSALYQSSNKSGIESYWIGAVWFWFSLEIVSIDGQVHFYIRVPSRLKGLVETQMYAQYPQAQVKEVEDYTLAVDKITADSKYNLWGCEFKLTKPDAFPIKTYVDFGLDKDPKEEYKIDPISPVVELFGSIGKGEQMWMQIVITPSKKKFPEHAHFWQKTHDWVKESEMVVRRSLEEFTSSRVRAEGDPTGGFSKEVRAPSFMDEMIKGAARKFLKIGFDTGIRICYVAKKEVFNMNNRRNMRLIFRQYAAPYSNELARYNSTQSDAFATGEKTLSSFIPATRSTITHLADRMLLEYREREFFHPPMRHKIRLPWPISPFIFPNFFHHHIFVLNIEEIATLWHFPGQILKVPTLERIESKEAAPPTNLPM</sequence>
<protein>
    <recommendedName>
        <fullName evidence="2">DUF8128 domain-containing protein</fullName>
    </recommendedName>
</protein>
<evidence type="ECO:0000259" key="2">
    <source>
        <dbReference type="Pfam" id="PF26449"/>
    </source>
</evidence>
<keyword evidence="1" id="KW-0812">Transmembrane</keyword>
<dbReference type="Pfam" id="PF26449">
    <property type="entry name" value="DUF8128"/>
    <property type="match status" value="1"/>
</dbReference>
<dbReference type="EMBL" id="PCTI01000011">
    <property type="protein sequence ID" value="PIP69127.1"/>
    <property type="molecule type" value="Genomic_DNA"/>
</dbReference>